<accession>A0A6A5WRT7</accession>
<protein>
    <recommendedName>
        <fullName evidence="4">Secreted protein</fullName>
    </recommendedName>
</protein>
<reference evidence="2" key="1">
    <citation type="journal article" date="2020" name="Stud. Mycol.">
        <title>101 Dothideomycetes genomes: a test case for predicting lifestyles and emergence of pathogens.</title>
        <authorList>
            <person name="Haridas S."/>
            <person name="Albert R."/>
            <person name="Binder M."/>
            <person name="Bloem J."/>
            <person name="Labutti K."/>
            <person name="Salamov A."/>
            <person name="Andreopoulos B."/>
            <person name="Baker S."/>
            <person name="Barry K."/>
            <person name="Bills G."/>
            <person name="Bluhm B."/>
            <person name="Cannon C."/>
            <person name="Castanera R."/>
            <person name="Culley D."/>
            <person name="Daum C."/>
            <person name="Ezra D."/>
            <person name="Gonzalez J."/>
            <person name="Henrissat B."/>
            <person name="Kuo A."/>
            <person name="Liang C."/>
            <person name="Lipzen A."/>
            <person name="Lutzoni F."/>
            <person name="Magnuson J."/>
            <person name="Mondo S."/>
            <person name="Nolan M."/>
            <person name="Ohm R."/>
            <person name="Pangilinan J."/>
            <person name="Park H.-J."/>
            <person name="Ramirez L."/>
            <person name="Alfaro M."/>
            <person name="Sun H."/>
            <person name="Tritt A."/>
            <person name="Yoshinaga Y."/>
            <person name="Zwiers L.-H."/>
            <person name="Turgeon B."/>
            <person name="Goodwin S."/>
            <person name="Spatafora J."/>
            <person name="Crous P."/>
            <person name="Grigoriev I."/>
        </authorList>
    </citation>
    <scope>NUCLEOTIDE SEQUENCE</scope>
    <source>
        <strain evidence="2">CBS 123094</strain>
    </source>
</reference>
<evidence type="ECO:0000313" key="2">
    <source>
        <dbReference type="EMBL" id="KAF2004570.1"/>
    </source>
</evidence>
<evidence type="ECO:0008006" key="4">
    <source>
        <dbReference type="Google" id="ProtNLM"/>
    </source>
</evidence>
<dbReference type="Proteomes" id="UP000799779">
    <property type="component" value="Unassembled WGS sequence"/>
</dbReference>
<feature type="signal peptide" evidence="1">
    <location>
        <begin position="1"/>
        <end position="15"/>
    </location>
</feature>
<evidence type="ECO:0000313" key="3">
    <source>
        <dbReference type="Proteomes" id="UP000799779"/>
    </source>
</evidence>
<dbReference type="AlphaFoldDB" id="A0A6A5WRT7"/>
<evidence type="ECO:0000256" key="1">
    <source>
        <dbReference type="SAM" id="SignalP"/>
    </source>
</evidence>
<organism evidence="2 3">
    <name type="scientific">Amniculicola lignicola CBS 123094</name>
    <dbReference type="NCBI Taxonomy" id="1392246"/>
    <lineage>
        <taxon>Eukaryota</taxon>
        <taxon>Fungi</taxon>
        <taxon>Dikarya</taxon>
        <taxon>Ascomycota</taxon>
        <taxon>Pezizomycotina</taxon>
        <taxon>Dothideomycetes</taxon>
        <taxon>Pleosporomycetidae</taxon>
        <taxon>Pleosporales</taxon>
        <taxon>Amniculicolaceae</taxon>
        <taxon>Amniculicola</taxon>
    </lineage>
</organism>
<proteinExistence type="predicted"/>
<gene>
    <name evidence="2" type="ORF">P154DRAFT_33983</name>
</gene>
<name>A0A6A5WRT7_9PLEO</name>
<feature type="chain" id="PRO_5025520168" description="Secreted protein" evidence="1">
    <location>
        <begin position="16"/>
        <end position="81"/>
    </location>
</feature>
<dbReference type="EMBL" id="ML977566">
    <property type="protein sequence ID" value="KAF2004570.1"/>
    <property type="molecule type" value="Genomic_DNA"/>
</dbReference>
<keyword evidence="3" id="KW-1185">Reference proteome</keyword>
<keyword evidence="1" id="KW-0732">Signal</keyword>
<sequence>MQIALVVLCVSGCVGEHDPGQYLSGRSDQSLYITALETRDLCISLGYSLHMVPCMWLGCACTIVSPCEDLLCPAVQHMFMA</sequence>